<dbReference type="Gene3D" id="3.10.129.10">
    <property type="entry name" value="Hotdog Thioesterase"/>
    <property type="match status" value="1"/>
</dbReference>
<sequence length="170" mass="18293">MRSRIVVRDMTDEFPADAAAIVQRHIEDEHGYLSWLNTRVDAIERGRIVMTIPYDEKLTNTVSPPTIHGGIAATLIDTAGGIALRTMLDNPLSGGVATINLNVNYLRRASGDLTAVAEVVRAGGSVGVSTITVVSTDPKEDADVARRQSPSTDWDDAVATGQGAYRLFRD</sequence>
<keyword evidence="5" id="KW-1185">Reference proteome</keyword>
<feature type="domain" description="Thioesterase" evidence="3">
    <location>
        <begin position="66"/>
        <end position="140"/>
    </location>
</feature>
<dbReference type="InterPro" id="IPR039298">
    <property type="entry name" value="ACOT13"/>
</dbReference>
<dbReference type="InterPro" id="IPR029069">
    <property type="entry name" value="HotDog_dom_sf"/>
</dbReference>
<dbReference type="EMBL" id="LOPV01000039">
    <property type="protein sequence ID" value="KTG30610.1"/>
    <property type="molecule type" value="Genomic_DNA"/>
</dbReference>
<organism evidence="4 5">
    <name type="scientific">Haloferax profundi</name>
    <dbReference type="NCBI Taxonomy" id="1544718"/>
    <lineage>
        <taxon>Archaea</taxon>
        <taxon>Methanobacteriati</taxon>
        <taxon>Methanobacteriota</taxon>
        <taxon>Stenosarchaea group</taxon>
        <taxon>Halobacteria</taxon>
        <taxon>Halobacteriales</taxon>
        <taxon>Haloferacaceae</taxon>
        <taxon>Haloferax</taxon>
    </lineage>
</organism>
<dbReference type="CDD" id="cd03443">
    <property type="entry name" value="PaaI_thioesterase"/>
    <property type="match status" value="1"/>
</dbReference>
<evidence type="ECO:0000256" key="1">
    <source>
        <dbReference type="ARBA" id="ARBA00008324"/>
    </source>
</evidence>
<dbReference type="Pfam" id="PF03061">
    <property type="entry name" value="4HBT"/>
    <property type="match status" value="1"/>
</dbReference>
<comment type="similarity">
    <text evidence="1">Belongs to the thioesterase PaaI family.</text>
</comment>
<dbReference type="AlphaFoldDB" id="A0A0W1SVW0"/>
<dbReference type="InterPro" id="IPR006683">
    <property type="entry name" value="Thioestr_dom"/>
</dbReference>
<evidence type="ECO:0000256" key="2">
    <source>
        <dbReference type="ARBA" id="ARBA00022801"/>
    </source>
</evidence>
<dbReference type="Proteomes" id="UP000053157">
    <property type="component" value="Unassembled WGS sequence"/>
</dbReference>
<accession>A0A0W1SVW0</accession>
<proteinExistence type="inferred from homology"/>
<comment type="caution">
    <text evidence="4">The sequence shown here is derived from an EMBL/GenBank/DDBJ whole genome shotgun (WGS) entry which is preliminary data.</text>
</comment>
<dbReference type="PANTHER" id="PTHR21660">
    <property type="entry name" value="THIOESTERASE SUPERFAMILY MEMBER-RELATED"/>
    <property type="match status" value="1"/>
</dbReference>
<evidence type="ECO:0000313" key="5">
    <source>
        <dbReference type="Proteomes" id="UP000053157"/>
    </source>
</evidence>
<dbReference type="GO" id="GO:0047617">
    <property type="term" value="F:fatty acyl-CoA hydrolase activity"/>
    <property type="evidence" value="ECO:0007669"/>
    <property type="project" value="InterPro"/>
</dbReference>
<dbReference type="InterPro" id="IPR003736">
    <property type="entry name" value="PAAI_dom"/>
</dbReference>
<keyword evidence="2" id="KW-0378">Hydrolase</keyword>
<dbReference type="NCBIfam" id="TIGR00369">
    <property type="entry name" value="unchar_dom_1"/>
    <property type="match status" value="1"/>
</dbReference>
<evidence type="ECO:0000313" key="4">
    <source>
        <dbReference type="EMBL" id="KTG30610.1"/>
    </source>
</evidence>
<name>A0A0W1SVW0_9EURY</name>
<dbReference type="PANTHER" id="PTHR21660:SF1">
    <property type="entry name" value="ACYL-COENZYME A THIOESTERASE 13"/>
    <property type="match status" value="1"/>
</dbReference>
<protein>
    <submittedName>
        <fullName evidence="4">Esterase</fullName>
    </submittedName>
</protein>
<gene>
    <name evidence="4" type="ORF">AUR66_07005</name>
</gene>
<evidence type="ECO:0000259" key="3">
    <source>
        <dbReference type="Pfam" id="PF03061"/>
    </source>
</evidence>
<reference evidence="4 5" key="1">
    <citation type="submission" date="2015-12" db="EMBL/GenBank/DDBJ databases">
        <title>Haloferax profundi sp. nov. isolated from the Discovery deep brine-seawater interface in the Red Sea.</title>
        <authorList>
            <person name="Zhang G."/>
            <person name="Stingl U."/>
            <person name="Rashid M."/>
        </authorList>
    </citation>
    <scope>NUCLEOTIDE SEQUENCE [LARGE SCALE GENOMIC DNA]</scope>
    <source>
        <strain evidence="4 5">SB29</strain>
    </source>
</reference>
<dbReference type="SUPFAM" id="SSF54637">
    <property type="entry name" value="Thioesterase/thiol ester dehydrase-isomerase"/>
    <property type="match status" value="1"/>
</dbReference>